<dbReference type="Pfam" id="PF01738">
    <property type="entry name" value="DLH"/>
    <property type="match status" value="1"/>
</dbReference>
<evidence type="ECO:0000259" key="4">
    <source>
        <dbReference type="Pfam" id="PF20434"/>
    </source>
</evidence>
<comment type="similarity">
    <text evidence="1">Belongs to the 'GDXG' lipolytic enzyme family.</text>
</comment>
<dbReference type="Gene3D" id="3.40.50.1820">
    <property type="entry name" value="alpha/beta hydrolase"/>
    <property type="match status" value="1"/>
</dbReference>
<evidence type="ECO:0000313" key="6">
    <source>
        <dbReference type="Proteomes" id="UP000184406"/>
    </source>
</evidence>
<sequence>MRLKLFIALMIGTLFSTQICNSQEEILYKKVDTTQLFLEVHYPPNMESSKTYPAMVFFFGGGWVGGKRSQFLHQAQYFAKRGIVCFLADYRTSKINGTTPFESVKDAKSAIRFIRKNAGKFNIDPNKLIASGGSAGGHLAAATALIEGYNDPADDTSIDCIPNALVLFNPVVDNGPGGYGYERIGEEYKSFSPLHNIQKGAPPTIVFQGTTDHLIPVVTAEYYKMVMEKVESRCDLKLYEGEGHGFFNYTNLKAYKSTVAEADQFLVSLGYLKKEPIINID</sequence>
<feature type="domain" description="BD-FAE-like" evidence="4">
    <location>
        <begin position="40"/>
        <end position="148"/>
    </location>
</feature>
<dbReference type="Proteomes" id="UP000184406">
    <property type="component" value="Unassembled WGS sequence"/>
</dbReference>
<evidence type="ECO:0000313" key="5">
    <source>
        <dbReference type="EMBL" id="SHF78025.1"/>
    </source>
</evidence>
<reference evidence="6" key="1">
    <citation type="submission" date="2016-11" db="EMBL/GenBank/DDBJ databases">
        <authorList>
            <person name="Varghese N."/>
            <person name="Submissions S."/>
        </authorList>
    </citation>
    <scope>NUCLEOTIDE SEQUENCE [LARGE SCALE GENOMIC DNA]</scope>
    <source>
        <strain evidence="6">DSM 17539</strain>
    </source>
</reference>
<dbReference type="Pfam" id="PF20434">
    <property type="entry name" value="BD-FAE"/>
    <property type="match status" value="1"/>
</dbReference>
<dbReference type="AlphaFoldDB" id="A0A1M5EFM0"/>
<dbReference type="PANTHER" id="PTHR48081:SF30">
    <property type="entry name" value="ACETYL-HYDROLASE LIPR-RELATED"/>
    <property type="match status" value="1"/>
</dbReference>
<dbReference type="InterPro" id="IPR049492">
    <property type="entry name" value="BD-FAE-like_dom"/>
</dbReference>
<dbReference type="InterPro" id="IPR029058">
    <property type="entry name" value="AB_hydrolase_fold"/>
</dbReference>
<dbReference type="GO" id="GO:0004806">
    <property type="term" value="F:triacylglycerol lipase activity"/>
    <property type="evidence" value="ECO:0007669"/>
    <property type="project" value="TreeGrafter"/>
</dbReference>
<keyword evidence="6" id="KW-1185">Reference proteome</keyword>
<dbReference type="EMBL" id="FQUX01000007">
    <property type="protein sequence ID" value="SHF78025.1"/>
    <property type="molecule type" value="Genomic_DNA"/>
</dbReference>
<organism evidence="5 6">
    <name type="scientific">Arenibacter palladensis</name>
    <dbReference type="NCBI Taxonomy" id="237373"/>
    <lineage>
        <taxon>Bacteria</taxon>
        <taxon>Pseudomonadati</taxon>
        <taxon>Bacteroidota</taxon>
        <taxon>Flavobacteriia</taxon>
        <taxon>Flavobacteriales</taxon>
        <taxon>Flavobacteriaceae</taxon>
        <taxon>Arenibacter</taxon>
    </lineage>
</organism>
<proteinExistence type="inferred from homology"/>
<evidence type="ECO:0000259" key="3">
    <source>
        <dbReference type="Pfam" id="PF01738"/>
    </source>
</evidence>
<evidence type="ECO:0000256" key="2">
    <source>
        <dbReference type="ARBA" id="ARBA00022801"/>
    </source>
</evidence>
<evidence type="ECO:0000256" key="1">
    <source>
        <dbReference type="ARBA" id="ARBA00010515"/>
    </source>
</evidence>
<feature type="domain" description="Dienelactone hydrolase" evidence="3">
    <location>
        <begin position="192"/>
        <end position="260"/>
    </location>
</feature>
<dbReference type="RefSeq" id="WP_072863939.1">
    <property type="nucleotide sequence ID" value="NZ_FQUX01000007.1"/>
</dbReference>
<keyword evidence="2" id="KW-0378">Hydrolase</keyword>
<dbReference type="SUPFAM" id="SSF53474">
    <property type="entry name" value="alpha/beta-Hydrolases"/>
    <property type="match status" value="1"/>
</dbReference>
<protein>
    <submittedName>
        <fullName evidence="5">Acetyl esterase/lipase</fullName>
    </submittedName>
</protein>
<dbReference type="InterPro" id="IPR050300">
    <property type="entry name" value="GDXG_lipolytic_enzyme"/>
</dbReference>
<dbReference type="OrthoDB" id="9796689at2"/>
<accession>A0A1M5EFM0</accession>
<dbReference type="InterPro" id="IPR002925">
    <property type="entry name" value="Dienelactn_hydro"/>
</dbReference>
<name>A0A1M5EFM0_9FLAO</name>
<gene>
    <name evidence="5" type="ORF">SAMN03080594_107114</name>
</gene>
<dbReference type="PANTHER" id="PTHR48081">
    <property type="entry name" value="AB HYDROLASE SUPERFAMILY PROTEIN C4A8.06C"/>
    <property type="match status" value="1"/>
</dbReference>